<sequence>MSQLAIKNFNQPDESVNLSGHGQKDTVMIDGMPVERAEFTKGWRWSNDVKPMAGTDSCEVHHLGYCLEGHLMVHMNDGTDKDISAGDAFDIPPGHDAEVMGDDKVVLIDFGKAHYSK</sequence>
<protein>
    <submittedName>
        <fullName evidence="2">Cupin</fullName>
    </submittedName>
</protein>
<name>A0A9W6LIC4_9ACTN</name>
<gene>
    <name evidence="2" type="ORF">GALLR39Z86_40700</name>
</gene>
<dbReference type="InterPro" id="IPR011051">
    <property type="entry name" value="RmlC_Cupin_sf"/>
</dbReference>
<evidence type="ECO:0000256" key="1">
    <source>
        <dbReference type="SAM" id="MobiDB-lite"/>
    </source>
</evidence>
<accession>A0A9W6LIC4</accession>
<dbReference type="SUPFAM" id="SSF51182">
    <property type="entry name" value="RmlC-like cupins"/>
    <property type="match status" value="1"/>
</dbReference>
<dbReference type="CDD" id="cd06990">
    <property type="entry name" value="cupin_DUF861"/>
    <property type="match status" value="1"/>
</dbReference>
<feature type="compositionally biased region" description="Polar residues" evidence="1">
    <location>
        <begin position="1"/>
        <end position="20"/>
    </location>
</feature>
<evidence type="ECO:0000313" key="2">
    <source>
        <dbReference type="EMBL" id="GLI44220.1"/>
    </source>
</evidence>
<dbReference type="AlphaFoldDB" id="A0A9W6LIC4"/>
<evidence type="ECO:0000313" key="3">
    <source>
        <dbReference type="Proteomes" id="UP001144313"/>
    </source>
</evidence>
<proteinExistence type="predicted"/>
<dbReference type="EMBL" id="BSDT01000001">
    <property type="protein sequence ID" value="GLI44220.1"/>
    <property type="molecule type" value="Genomic_DNA"/>
</dbReference>
<comment type="caution">
    <text evidence="2">The sequence shown here is derived from an EMBL/GenBank/DDBJ whole genome shotgun (WGS) entry which is preliminary data.</text>
</comment>
<dbReference type="Proteomes" id="UP001144313">
    <property type="component" value="Unassembled WGS sequence"/>
</dbReference>
<reference evidence="2" key="1">
    <citation type="submission" date="2022-12" db="EMBL/GenBank/DDBJ databases">
        <title>Reference genome sequencing for broad-spectrum identification of bacterial and archaeal isolates by mass spectrometry.</title>
        <authorList>
            <person name="Sekiguchi Y."/>
            <person name="Tourlousse D.M."/>
        </authorList>
    </citation>
    <scope>NUCLEOTIDE SEQUENCE</scope>
    <source>
        <strain evidence="2">LLR39Z86</strain>
    </source>
</reference>
<feature type="region of interest" description="Disordered" evidence="1">
    <location>
        <begin position="1"/>
        <end position="24"/>
    </location>
</feature>
<dbReference type="InterPro" id="IPR014710">
    <property type="entry name" value="RmlC-like_jellyroll"/>
</dbReference>
<organism evidence="2 3">
    <name type="scientific">Glycomyces algeriensis</name>
    <dbReference type="NCBI Taxonomy" id="256037"/>
    <lineage>
        <taxon>Bacteria</taxon>
        <taxon>Bacillati</taxon>
        <taxon>Actinomycetota</taxon>
        <taxon>Actinomycetes</taxon>
        <taxon>Glycomycetales</taxon>
        <taxon>Glycomycetaceae</taxon>
        <taxon>Glycomyces</taxon>
    </lineage>
</organism>
<dbReference type="RefSeq" id="WP_270114913.1">
    <property type="nucleotide sequence ID" value="NZ_BAAAOL010000007.1"/>
</dbReference>
<keyword evidence="3" id="KW-1185">Reference proteome</keyword>
<dbReference type="Gene3D" id="2.60.120.10">
    <property type="entry name" value="Jelly Rolls"/>
    <property type="match status" value="1"/>
</dbReference>